<evidence type="ECO:0000256" key="5">
    <source>
        <dbReference type="ARBA" id="ARBA00023242"/>
    </source>
</evidence>
<keyword evidence="4" id="KW-0677">Repeat</keyword>
<dbReference type="PANTHER" id="PTHR22836:SF0">
    <property type="entry name" value="PRE-MRNA 3' END PROCESSING PROTEIN WDR33"/>
    <property type="match status" value="1"/>
</dbReference>
<dbReference type="FunFam" id="2.130.10.10:FF:000085">
    <property type="entry name" value="WD repeat domain 33"/>
    <property type="match status" value="1"/>
</dbReference>
<dbReference type="SUPFAM" id="SSF50978">
    <property type="entry name" value="WD40 repeat-like"/>
    <property type="match status" value="1"/>
</dbReference>
<comment type="caution">
    <text evidence="10">The sequence shown here is derived from an EMBL/GenBank/DDBJ whole genome shotgun (WGS) entry which is preliminary data.</text>
</comment>
<dbReference type="GO" id="GO:0005847">
    <property type="term" value="C:mRNA cleavage and polyadenylation specificity factor complex"/>
    <property type="evidence" value="ECO:0007669"/>
    <property type="project" value="TreeGrafter"/>
</dbReference>
<keyword evidence="11" id="KW-1185">Reference proteome</keyword>
<evidence type="ECO:0000313" key="10">
    <source>
        <dbReference type="EMBL" id="TPX77047.1"/>
    </source>
</evidence>
<dbReference type="PRINTS" id="PR01217">
    <property type="entry name" value="PRICHEXTENSN"/>
</dbReference>
<dbReference type="Proteomes" id="UP000320333">
    <property type="component" value="Unassembled WGS sequence"/>
</dbReference>
<evidence type="ECO:0000256" key="8">
    <source>
        <dbReference type="PROSITE-ProRule" id="PRU00221"/>
    </source>
</evidence>
<comment type="subcellular location">
    <subcellularLocation>
        <location evidence="1">Nucleus</location>
    </subcellularLocation>
</comment>
<dbReference type="InterPro" id="IPR015943">
    <property type="entry name" value="WD40/YVTN_repeat-like_dom_sf"/>
</dbReference>
<feature type="repeat" description="WD" evidence="8">
    <location>
        <begin position="68"/>
        <end position="100"/>
    </location>
</feature>
<dbReference type="InterPro" id="IPR020472">
    <property type="entry name" value="WD40_PAC1"/>
</dbReference>
<dbReference type="PANTHER" id="PTHR22836">
    <property type="entry name" value="WD40 REPEAT PROTEIN"/>
    <property type="match status" value="1"/>
</dbReference>
<dbReference type="SMART" id="SM00320">
    <property type="entry name" value="WD40"/>
    <property type="match status" value="7"/>
</dbReference>
<dbReference type="CDD" id="cd00200">
    <property type="entry name" value="WD40"/>
    <property type="match status" value="1"/>
</dbReference>
<evidence type="ECO:0000256" key="1">
    <source>
        <dbReference type="ARBA" id="ARBA00004123"/>
    </source>
</evidence>
<feature type="repeat" description="WD" evidence="8">
    <location>
        <begin position="151"/>
        <end position="192"/>
    </location>
</feature>
<dbReference type="InterPro" id="IPR001680">
    <property type="entry name" value="WD40_rpt"/>
</dbReference>
<organism evidence="10 11">
    <name type="scientific">Chytriomyces confervae</name>
    <dbReference type="NCBI Taxonomy" id="246404"/>
    <lineage>
        <taxon>Eukaryota</taxon>
        <taxon>Fungi</taxon>
        <taxon>Fungi incertae sedis</taxon>
        <taxon>Chytridiomycota</taxon>
        <taxon>Chytridiomycota incertae sedis</taxon>
        <taxon>Chytridiomycetes</taxon>
        <taxon>Chytridiales</taxon>
        <taxon>Chytriomycetaceae</taxon>
        <taxon>Chytriomyces</taxon>
    </lineage>
</organism>
<dbReference type="PROSITE" id="PS50294">
    <property type="entry name" value="WD_REPEATS_REGION"/>
    <property type="match status" value="5"/>
</dbReference>
<dbReference type="PRINTS" id="PR00320">
    <property type="entry name" value="GPROTEINBRPT"/>
</dbReference>
<dbReference type="GO" id="GO:0031124">
    <property type="term" value="P:mRNA 3'-end processing"/>
    <property type="evidence" value="ECO:0007669"/>
    <property type="project" value="InterPro"/>
</dbReference>
<accession>A0A507FPT6</accession>
<protein>
    <recommendedName>
        <fullName evidence="7">Polyadenylation factor subunit 2</fullName>
    </recommendedName>
</protein>
<evidence type="ECO:0000256" key="7">
    <source>
        <dbReference type="ARBA" id="ARBA00026154"/>
    </source>
</evidence>
<keyword evidence="2 8" id="KW-0853">WD repeat</keyword>
<feature type="repeat" description="WD" evidence="8">
    <location>
        <begin position="193"/>
        <end position="234"/>
    </location>
</feature>
<feature type="repeat" description="WD" evidence="8">
    <location>
        <begin position="109"/>
        <end position="150"/>
    </location>
</feature>
<feature type="repeat" description="WD" evidence="8">
    <location>
        <begin position="235"/>
        <end position="269"/>
    </location>
</feature>
<evidence type="ECO:0000256" key="9">
    <source>
        <dbReference type="SAM" id="MobiDB-lite"/>
    </source>
</evidence>
<dbReference type="Pfam" id="PF00400">
    <property type="entry name" value="WD40"/>
    <property type="match status" value="6"/>
</dbReference>
<dbReference type="EMBL" id="QEAP01000030">
    <property type="protein sequence ID" value="TPX77047.1"/>
    <property type="molecule type" value="Genomic_DNA"/>
</dbReference>
<feature type="repeat" description="WD" evidence="8">
    <location>
        <begin position="279"/>
        <end position="310"/>
    </location>
</feature>
<keyword evidence="5" id="KW-0539">Nucleus</keyword>
<evidence type="ECO:0000256" key="3">
    <source>
        <dbReference type="ARBA" id="ARBA00022664"/>
    </source>
</evidence>
<evidence type="ECO:0000256" key="2">
    <source>
        <dbReference type="ARBA" id="ARBA00022574"/>
    </source>
</evidence>
<sequence length="501" mass="55591">MPPAFSQQARYNAAINVATKFVHTSINKVRCPINVLKWTPEGRRLITGASTGEFTLWNGLAFNFETIHQAHDRAIRSMIWSHNDTWLLSGDDSGKIKYWQSNMSHLKEFSAHTESVRDLTFSPTDTRFASCSDDGTIKIWIFAEAREERTLKGHGWDVKCLDWHPTKALLASGSKDHLVKLWDPKSGNALSTLYGHKNTILSLKWNQNGNWLVTASRDQLLRVYDIRTMKELQTFKGHAKEVSSVAWHPFTETLFVSGGSDGAIKYWDVGTDYSVGGMDQAHESTVFSLDFHPAGHLLASGSNDHTTRFWARNRPGDALHDRFSQTRKDEELSGIKEVAIMDKKNEEFSLPGLSLPGLGSHNRSPSGPDTKRVKLDDSARGSPKVQPPRPPFMPPNQMPPGFRPPPPGMLPPGFRPPPGMPPGPPPPGFKLPPGMPPPMPPGFRPPPGMMPPGPLPPGFRPPPLPPGVRPPVPPPNADPAMFAAFMAQMHMQQQQQQQQKK</sequence>
<feature type="compositionally biased region" description="Pro residues" evidence="9">
    <location>
        <begin position="385"/>
        <end position="477"/>
    </location>
</feature>
<proteinExistence type="predicted"/>
<dbReference type="STRING" id="246404.A0A507FPT6"/>
<feature type="compositionally biased region" description="Low complexity" evidence="9">
    <location>
        <begin position="351"/>
        <end position="360"/>
    </location>
</feature>
<dbReference type="Gene3D" id="2.130.10.10">
    <property type="entry name" value="YVTN repeat-like/Quinoprotein amine dehydrogenase"/>
    <property type="match status" value="3"/>
</dbReference>
<dbReference type="FunFam" id="2.130.10.10:FF:000069">
    <property type="entry name" value="WD repeat domain 33"/>
    <property type="match status" value="1"/>
</dbReference>
<reference evidence="10 11" key="1">
    <citation type="journal article" date="2019" name="Sci. Rep.">
        <title>Comparative genomics of chytrid fungi reveal insights into the obligate biotrophic and pathogenic lifestyle of Synchytrium endobioticum.</title>
        <authorList>
            <person name="van de Vossenberg B.T.L.H."/>
            <person name="Warris S."/>
            <person name="Nguyen H.D.T."/>
            <person name="van Gent-Pelzer M.P.E."/>
            <person name="Joly D.L."/>
            <person name="van de Geest H.C."/>
            <person name="Bonants P.J.M."/>
            <person name="Smith D.S."/>
            <person name="Levesque C.A."/>
            <person name="van der Lee T.A.J."/>
        </authorList>
    </citation>
    <scope>NUCLEOTIDE SEQUENCE [LARGE SCALE GENOMIC DNA]</scope>
    <source>
        <strain evidence="10 11">CBS 675.73</strain>
    </source>
</reference>
<comment type="function">
    <text evidence="6">Required for 3'-end cleavage and polyadenylation of pre-mRNAs. Also involved in chromosome segregation where it has a role in chromosome attachment to the mitotic spindle.</text>
</comment>
<evidence type="ECO:0000256" key="6">
    <source>
        <dbReference type="ARBA" id="ARBA00025498"/>
    </source>
</evidence>
<dbReference type="AlphaFoldDB" id="A0A507FPT6"/>
<keyword evidence="3" id="KW-0507">mRNA processing</keyword>
<dbReference type="OrthoDB" id="16717at2759"/>
<feature type="compositionally biased region" description="Basic and acidic residues" evidence="9">
    <location>
        <begin position="369"/>
        <end position="379"/>
    </location>
</feature>
<gene>
    <name evidence="10" type="ORF">CcCBS67573_g01694</name>
</gene>
<dbReference type="InterPro" id="IPR036322">
    <property type="entry name" value="WD40_repeat_dom_sf"/>
</dbReference>
<feature type="region of interest" description="Disordered" evidence="9">
    <location>
        <begin position="351"/>
        <end position="479"/>
    </location>
</feature>
<dbReference type="PROSITE" id="PS50082">
    <property type="entry name" value="WD_REPEATS_2"/>
    <property type="match status" value="6"/>
</dbReference>
<evidence type="ECO:0000313" key="11">
    <source>
        <dbReference type="Proteomes" id="UP000320333"/>
    </source>
</evidence>
<dbReference type="InterPro" id="IPR045245">
    <property type="entry name" value="Pfs2-like"/>
</dbReference>
<name>A0A507FPT6_9FUNG</name>
<evidence type="ECO:0000256" key="4">
    <source>
        <dbReference type="ARBA" id="ARBA00022737"/>
    </source>
</evidence>